<evidence type="ECO:0000256" key="1">
    <source>
        <dbReference type="ARBA" id="ARBA00004442"/>
    </source>
</evidence>
<evidence type="ECO:0000259" key="6">
    <source>
        <dbReference type="Pfam" id="PF13505"/>
    </source>
</evidence>
<feature type="domain" description="Outer membrane protein beta-barrel" evidence="6">
    <location>
        <begin position="325"/>
        <end position="529"/>
    </location>
</feature>
<evidence type="ECO:0000256" key="5">
    <source>
        <dbReference type="ARBA" id="ARBA00038306"/>
    </source>
</evidence>
<keyword evidence="2" id="KW-0732">Signal</keyword>
<dbReference type="GO" id="GO:0009279">
    <property type="term" value="C:cell outer membrane"/>
    <property type="evidence" value="ECO:0007669"/>
    <property type="project" value="UniProtKB-SubCell"/>
</dbReference>
<dbReference type="GO" id="GO:0004190">
    <property type="term" value="F:aspartic-type endopeptidase activity"/>
    <property type="evidence" value="ECO:0007669"/>
    <property type="project" value="InterPro"/>
</dbReference>
<name>A0A2W5QV89_ANCNO</name>
<dbReference type="Gene3D" id="2.40.160.20">
    <property type="match status" value="3"/>
</dbReference>
<dbReference type="PANTHER" id="PTHR34001:SF3">
    <property type="entry name" value="BLL7405 PROTEIN"/>
    <property type="match status" value="1"/>
</dbReference>
<dbReference type="InterPro" id="IPR011250">
    <property type="entry name" value="OMP/PagP_B-barrel"/>
</dbReference>
<dbReference type="InterPro" id="IPR053724">
    <property type="entry name" value="OMP_A26_sf"/>
</dbReference>
<dbReference type="Pfam" id="PF13505">
    <property type="entry name" value="OMP_b-brl"/>
    <property type="match status" value="3"/>
</dbReference>
<dbReference type="EMBL" id="QFQD01000058">
    <property type="protein sequence ID" value="PZQ80674.1"/>
    <property type="molecule type" value="Genomic_DNA"/>
</dbReference>
<evidence type="ECO:0000256" key="3">
    <source>
        <dbReference type="ARBA" id="ARBA00023136"/>
    </source>
</evidence>
<proteinExistence type="inferred from homology"/>
<evidence type="ECO:0000313" key="7">
    <source>
        <dbReference type="EMBL" id="PZQ80674.1"/>
    </source>
</evidence>
<evidence type="ECO:0000313" key="8">
    <source>
        <dbReference type="Proteomes" id="UP000248887"/>
    </source>
</evidence>
<dbReference type="SUPFAM" id="SSF69917">
    <property type="entry name" value="OMPT-like"/>
    <property type="match status" value="1"/>
</dbReference>
<evidence type="ECO:0000256" key="4">
    <source>
        <dbReference type="ARBA" id="ARBA00023237"/>
    </source>
</evidence>
<comment type="similarity">
    <text evidence="5">Belongs to the Omp25/RopB family.</text>
</comment>
<reference evidence="7 8" key="1">
    <citation type="submission" date="2017-08" db="EMBL/GenBank/DDBJ databases">
        <title>Infants hospitalized years apart are colonized by the same room-sourced microbial strains.</title>
        <authorList>
            <person name="Brooks B."/>
            <person name="Olm M.R."/>
            <person name="Firek B.A."/>
            <person name="Baker R."/>
            <person name="Thomas B.C."/>
            <person name="Morowitz M.J."/>
            <person name="Banfield J.F."/>
        </authorList>
    </citation>
    <scope>NUCLEOTIDE SEQUENCE [LARGE SCALE GENOMIC DNA]</scope>
    <source>
        <strain evidence="7">S2_005_001_R2_27</strain>
    </source>
</reference>
<sequence>MLCSACSTGTGSPAFRTRCSTRWNPAVPDAGPRKRLSRGEGPASFVSMQSRWSSPMMSESLRGTRLRVGETNMRSVLLGSICALTTVLVPQARAADLPGSPGAATAPGSWTGLYIGSYVGTGLVDTHWGPEAGTLGLENGAAFTDTGAASGAIAGGQIGYNYQTGPYVFGVEGELGTGFLFSQARCLSQAVSICSTDTDLLATLTARLGYATGNVLVYGKAGAALANNSYTVSGAFYPGQFTGSQVMTGWTLGGGVEVALTPQVSAKVEYSYLDLGDADARLQNGFDSTSAPVSQSAQMVKLGLNWRPWGPPLPGTGTGLPSPGRDWTGFYLGAHAGGAWGRDAWSAGTGAFAEATGDGNFPGAANPMGLLGGGQLGFNYQAGPWVAGIEASVSASDLSGYARCVTDSWQHAFACQNTVDSIGSISGRIGQSWGDLLVYGKAGAAWVSGSSEMHPTIETNRFTSSGTRWGWMIGSGLEYALTRNVSAFVEYDYYDFGSHEQTYFDGTDTGTARLNQRLDAVRMGVNYRFGAQGPDVAPALAVAGLPMGWTAEVGARYFVSTGRTQFDLMDPFETSRLNSRLIYADSSGQSLETFFRFENANGLFLKGYAGLGTLSGGGLNDEDFPGVAQYSNTLSTLDDGHLSYGAVDIGYELVRQGESTLGAFVGYRVLYQNMNDDDCLQLAGDEICDASDRADYPALLDAVGLSETETWQGVALGINARLQLSDRLRLEVDAAYLPYVTRSGIDNHWWRPDINPLVQDGNGWGTQMEAVLNYAVTDRLDIGIGGRYWYFATDDASMRFPGASSRSPMSFYVERYGGFLQASYRFGDVASRDAGLVTKAPPAPFNWTGLYVGGALGGGKGSSTYASPFPPPVSGDAVELGGAMASAQIGGDYQFGALVIGAEASAGWANLVGTDTCFSTAEAGALSGFNCGSRVKGLGTVTGRLGYALDRTLFYVRGGLAWDRQTDSFNNYNFTGQIIDHDSTNTGWTLGGGLDYALLPNLSVGLEYKHFDFGGSSSFATSAPPSLAGVNLGPDGLSFDMVSLTLNYRFSNLDRAR</sequence>
<feature type="domain" description="Outer membrane protein beta-barrel" evidence="6">
    <location>
        <begin position="103"/>
        <end position="282"/>
    </location>
</feature>
<keyword evidence="4" id="KW-0998">Cell outer membrane</keyword>
<dbReference type="AlphaFoldDB" id="A0A2W5QV89"/>
<organism evidence="7 8">
    <name type="scientific">Ancylobacter novellus</name>
    <name type="common">Thiobacillus novellus</name>
    <dbReference type="NCBI Taxonomy" id="921"/>
    <lineage>
        <taxon>Bacteria</taxon>
        <taxon>Pseudomonadati</taxon>
        <taxon>Pseudomonadota</taxon>
        <taxon>Alphaproteobacteria</taxon>
        <taxon>Hyphomicrobiales</taxon>
        <taxon>Xanthobacteraceae</taxon>
        <taxon>Ancylobacter</taxon>
    </lineage>
</organism>
<dbReference type="PANTHER" id="PTHR34001">
    <property type="entry name" value="BLL7405 PROTEIN"/>
    <property type="match status" value="1"/>
</dbReference>
<dbReference type="InterPro" id="IPR020080">
    <property type="entry name" value="OM_adhesin/peptidase_omptin"/>
</dbReference>
<dbReference type="InterPro" id="IPR027385">
    <property type="entry name" value="Beta-barrel_OMP"/>
</dbReference>
<gene>
    <name evidence="7" type="ORF">DI549_16365</name>
</gene>
<dbReference type="Proteomes" id="UP000248887">
    <property type="component" value="Unassembled WGS sequence"/>
</dbReference>
<comment type="subcellular location">
    <subcellularLocation>
        <location evidence="1">Cell outer membrane</location>
    </subcellularLocation>
</comment>
<comment type="caution">
    <text evidence="7">The sequence shown here is derived from an EMBL/GenBank/DDBJ whole genome shotgun (WGS) entry which is preliminary data.</text>
</comment>
<protein>
    <submittedName>
        <fullName evidence="7">Porin family protein</fullName>
    </submittedName>
</protein>
<evidence type="ECO:0000256" key="2">
    <source>
        <dbReference type="ARBA" id="ARBA00022729"/>
    </source>
</evidence>
<dbReference type="InterPro" id="IPR051692">
    <property type="entry name" value="OMP-like"/>
</dbReference>
<accession>A0A2W5QV89</accession>
<feature type="domain" description="Outer membrane protein beta-barrel" evidence="6">
    <location>
        <begin position="846"/>
        <end position="1050"/>
    </location>
</feature>
<dbReference type="SUPFAM" id="SSF56925">
    <property type="entry name" value="OMPA-like"/>
    <property type="match status" value="3"/>
</dbReference>
<keyword evidence="3" id="KW-0472">Membrane</keyword>
<dbReference type="Gene3D" id="2.40.128.90">
    <property type="entry name" value="OMPT-like"/>
    <property type="match status" value="1"/>
</dbReference>